<dbReference type="Proteomes" id="UP001501074">
    <property type="component" value="Unassembled WGS sequence"/>
</dbReference>
<dbReference type="PANTHER" id="PTHR48100:SF2">
    <property type="entry name" value="CONSERVED PROTEIN"/>
    <property type="match status" value="1"/>
</dbReference>
<dbReference type="Gene3D" id="3.40.50.1240">
    <property type="entry name" value="Phosphoglycerate mutase-like"/>
    <property type="match status" value="1"/>
</dbReference>
<reference evidence="3" key="1">
    <citation type="journal article" date="2019" name="Int. J. Syst. Evol. Microbiol.">
        <title>The Global Catalogue of Microorganisms (GCM) 10K type strain sequencing project: providing services to taxonomists for standard genome sequencing and annotation.</title>
        <authorList>
            <consortium name="The Broad Institute Genomics Platform"/>
            <consortium name="The Broad Institute Genome Sequencing Center for Infectious Disease"/>
            <person name="Wu L."/>
            <person name="Ma J."/>
        </authorList>
    </citation>
    <scope>NUCLEOTIDE SEQUENCE [LARGE SCALE GENOMIC DNA]</scope>
    <source>
        <strain evidence="3">JCM 16902</strain>
    </source>
</reference>
<dbReference type="Pfam" id="PF00300">
    <property type="entry name" value="His_Phos_1"/>
    <property type="match status" value="1"/>
</dbReference>
<dbReference type="SUPFAM" id="SSF53254">
    <property type="entry name" value="Phosphoglycerate mutase-like"/>
    <property type="match status" value="1"/>
</dbReference>
<dbReference type="PANTHER" id="PTHR48100">
    <property type="entry name" value="BROAD-SPECIFICITY PHOSPHATASE YOR283W-RELATED"/>
    <property type="match status" value="1"/>
</dbReference>
<name>A0ABP6ZMM0_9ACTN</name>
<evidence type="ECO:0000256" key="1">
    <source>
        <dbReference type="SAM" id="MobiDB-lite"/>
    </source>
</evidence>
<dbReference type="InterPro" id="IPR013078">
    <property type="entry name" value="His_Pase_superF_clade-1"/>
</dbReference>
<dbReference type="NCBIfam" id="TIGR03848">
    <property type="entry name" value="MSMEG_4193"/>
    <property type="match status" value="1"/>
</dbReference>
<accession>A0ABP6ZMM0</accession>
<protein>
    <submittedName>
        <fullName evidence="2">Histidine phosphatase family protein</fullName>
    </submittedName>
</protein>
<dbReference type="SMART" id="SM00855">
    <property type="entry name" value="PGAM"/>
    <property type="match status" value="1"/>
</dbReference>
<comment type="caution">
    <text evidence="2">The sequence shown here is derived from an EMBL/GenBank/DDBJ whole genome shotgun (WGS) entry which is preliminary data.</text>
</comment>
<feature type="compositionally biased region" description="Low complexity" evidence="1">
    <location>
        <begin position="226"/>
        <end position="244"/>
    </location>
</feature>
<keyword evidence="3" id="KW-1185">Reference proteome</keyword>
<dbReference type="EMBL" id="BAAAZO010000004">
    <property type="protein sequence ID" value="GAA3612665.1"/>
    <property type="molecule type" value="Genomic_DNA"/>
</dbReference>
<dbReference type="InterPro" id="IPR050275">
    <property type="entry name" value="PGM_Phosphatase"/>
</dbReference>
<feature type="region of interest" description="Disordered" evidence="1">
    <location>
        <begin position="208"/>
        <end position="244"/>
    </location>
</feature>
<dbReference type="InterPro" id="IPR022492">
    <property type="entry name" value="Phosphomutase_MSMEG4193_put"/>
</dbReference>
<organism evidence="2 3">
    <name type="scientific">Kineosporia mesophila</name>
    <dbReference type="NCBI Taxonomy" id="566012"/>
    <lineage>
        <taxon>Bacteria</taxon>
        <taxon>Bacillati</taxon>
        <taxon>Actinomycetota</taxon>
        <taxon>Actinomycetes</taxon>
        <taxon>Kineosporiales</taxon>
        <taxon>Kineosporiaceae</taxon>
        <taxon>Kineosporia</taxon>
    </lineage>
</organism>
<proteinExistence type="predicted"/>
<gene>
    <name evidence="2" type="ORF">GCM10022223_30950</name>
</gene>
<evidence type="ECO:0000313" key="2">
    <source>
        <dbReference type="EMBL" id="GAA3612665.1"/>
    </source>
</evidence>
<evidence type="ECO:0000313" key="3">
    <source>
        <dbReference type="Proteomes" id="UP001501074"/>
    </source>
</evidence>
<dbReference type="RefSeq" id="WP_231482041.1">
    <property type="nucleotide sequence ID" value="NZ_BAAAZO010000004.1"/>
</dbReference>
<dbReference type="InterPro" id="IPR029033">
    <property type="entry name" value="His_PPase_superfam"/>
</dbReference>
<dbReference type="CDD" id="cd07067">
    <property type="entry name" value="HP_PGM_like"/>
    <property type="match status" value="1"/>
</dbReference>
<sequence length="244" mass="25658">MPTVLLVRHGRTAANASGILAGWTPGVALDETGQAQATTLASRLENIPVRLAVSSPLQRCQETASTLLGSPGRPGLLTDDRLGECRYGDWTGRPLKELVKEKLWPVVQAHPSAVTFPGPEGESMPTMQHRAVAAIREYDARVAAEFGDHAVWMAVSHGDVIKAILADALGMHLDQFQRLVVDPCSVSVIRFTPLRPFAVRINDSGTDLASLVPVPPADPAPDDDAMSSSDAVVGGGAAPSSGTS</sequence>